<proteinExistence type="predicted"/>
<dbReference type="EMBL" id="JARK01001352">
    <property type="protein sequence ID" value="EYC22722.1"/>
    <property type="molecule type" value="Genomic_DNA"/>
</dbReference>
<reference evidence="4" key="1">
    <citation type="journal article" date="2015" name="Nat. Genet.">
        <title>The genome and transcriptome of the zoonotic hookworm Ancylostoma ceylanicum identify infection-specific gene families.</title>
        <authorList>
            <person name="Schwarz E.M."/>
            <person name="Hu Y."/>
            <person name="Antoshechkin I."/>
            <person name="Miller M.M."/>
            <person name="Sternberg P.W."/>
            <person name="Aroian R.V."/>
        </authorList>
    </citation>
    <scope>NUCLEOTIDE SEQUENCE</scope>
    <source>
        <strain evidence="4">HY135</strain>
    </source>
</reference>
<feature type="chain" id="PRO_5001490311" description="Secreted protein" evidence="2">
    <location>
        <begin position="19"/>
        <end position="114"/>
    </location>
</feature>
<protein>
    <recommendedName>
        <fullName evidence="5">Secreted protein</fullName>
    </recommendedName>
</protein>
<evidence type="ECO:0008006" key="5">
    <source>
        <dbReference type="Google" id="ProtNLM"/>
    </source>
</evidence>
<comment type="caution">
    <text evidence="3">The sequence shown here is derived from an EMBL/GenBank/DDBJ whole genome shotgun (WGS) entry which is preliminary data.</text>
</comment>
<organism evidence="3 4">
    <name type="scientific">Ancylostoma ceylanicum</name>
    <dbReference type="NCBI Taxonomy" id="53326"/>
    <lineage>
        <taxon>Eukaryota</taxon>
        <taxon>Metazoa</taxon>
        <taxon>Ecdysozoa</taxon>
        <taxon>Nematoda</taxon>
        <taxon>Chromadorea</taxon>
        <taxon>Rhabditida</taxon>
        <taxon>Rhabditina</taxon>
        <taxon>Rhabditomorpha</taxon>
        <taxon>Strongyloidea</taxon>
        <taxon>Ancylostomatidae</taxon>
        <taxon>Ancylostomatinae</taxon>
        <taxon>Ancylostoma</taxon>
    </lineage>
</organism>
<sequence length="114" mass="12887">MIMFVVYSLAFFYTTILSTTCATGSEEMRPSPLQLNCAKNTELGAFEIKKRKKKEVKTRERKRQKVSSKNSKSNPSVVANKPLSNETLIHAREANDLETVKEMKSCWGEVQQAA</sequence>
<dbReference type="Proteomes" id="UP000024635">
    <property type="component" value="Unassembled WGS sequence"/>
</dbReference>
<dbReference type="AlphaFoldDB" id="A0A016V6T5"/>
<accession>A0A016V6T5</accession>
<gene>
    <name evidence="3" type="primary">Acey_s0016.g2914</name>
    <name evidence="3" type="ORF">Y032_0016g2914</name>
</gene>
<evidence type="ECO:0000313" key="3">
    <source>
        <dbReference type="EMBL" id="EYC22722.1"/>
    </source>
</evidence>
<name>A0A016V6T5_9BILA</name>
<keyword evidence="2" id="KW-0732">Signal</keyword>
<feature type="compositionally biased region" description="Basic residues" evidence="1">
    <location>
        <begin position="49"/>
        <end position="66"/>
    </location>
</feature>
<feature type="compositionally biased region" description="Low complexity" evidence="1">
    <location>
        <begin position="67"/>
        <end position="81"/>
    </location>
</feature>
<evidence type="ECO:0000256" key="1">
    <source>
        <dbReference type="SAM" id="MobiDB-lite"/>
    </source>
</evidence>
<dbReference type="OrthoDB" id="10612747at2759"/>
<feature type="signal peptide" evidence="2">
    <location>
        <begin position="1"/>
        <end position="18"/>
    </location>
</feature>
<evidence type="ECO:0000256" key="2">
    <source>
        <dbReference type="SAM" id="SignalP"/>
    </source>
</evidence>
<feature type="region of interest" description="Disordered" evidence="1">
    <location>
        <begin position="49"/>
        <end position="85"/>
    </location>
</feature>
<evidence type="ECO:0000313" key="4">
    <source>
        <dbReference type="Proteomes" id="UP000024635"/>
    </source>
</evidence>
<keyword evidence="4" id="KW-1185">Reference proteome</keyword>